<sequence>MASVNVVAVEQGEQDGNGVEEIVDVVSEDMIVEDAEVETDEISLKVKWGNVLIPIEINEGSTISELKMRLWSLTEVLPARQKLIGLSKKSASSLNDDTLLKSLGMKQEQKIMLVGSLESDIQSVMNISASELASDVFDDLDVDYSDSKALQETLHKANLKKLERRIEQIDIRIMNPFRNGKRLLVLDLDYTLFDCKSAASSVSELARPGLHEFLSSVYPFYDIAIWSQTSWRWLEAKITSLGMIFHPNYKLAFTLDATSMFSVSVQKNNERTTHSVKALEIIWRKFPDRFDSRNTIHIDDLGRNFALNPQSGLKISAFKNAPITRASDRELYLLKDYLVMIASRESDFSRLRHKDWKFYVSTYISDFRASSLQQHSTSTSDPQLEPPQ</sequence>
<keyword evidence="5" id="KW-0378">Hydrolase</keyword>
<feature type="domain" description="Ubiquitin-like" evidence="12">
    <location>
        <begin position="40"/>
        <end position="120"/>
    </location>
</feature>
<dbReference type="EMBL" id="HBFP01011913">
    <property type="protein sequence ID" value="CAD8824227.1"/>
    <property type="molecule type" value="Transcribed_RNA"/>
</dbReference>
<dbReference type="SMART" id="SM00577">
    <property type="entry name" value="CPDc"/>
    <property type="match status" value="1"/>
</dbReference>
<dbReference type="InterPro" id="IPR023214">
    <property type="entry name" value="HAD_sf"/>
</dbReference>
<dbReference type="EC" id="3.1.3.16" evidence="3"/>
<dbReference type="GO" id="GO:0004722">
    <property type="term" value="F:protein serine/threonine phosphatase activity"/>
    <property type="evidence" value="ECO:0007669"/>
    <property type="project" value="UniProtKB-EC"/>
</dbReference>
<dbReference type="Gene3D" id="3.40.50.1000">
    <property type="entry name" value="HAD superfamily/HAD-like"/>
    <property type="match status" value="1"/>
</dbReference>
<keyword evidence="4" id="KW-0479">Metal-binding</keyword>
<dbReference type="GO" id="GO:0090364">
    <property type="term" value="P:regulation of proteasome assembly"/>
    <property type="evidence" value="ECO:0007669"/>
    <property type="project" value="InterPro"/>
</dbReference>
<dbReference type="InterPro" id="IPR051658">
    <property type="entry name" value="UBLCP1"/>
</dbReference>
<organism evidence="14">
    <name type="scientific">Timspurckia oligopyrenoides</name>
    <dbReference type="NCBI Taxonomy" id="708627"/>
    <lineage>
        <taxon>Eukaryota</taxon>
        <taxon>Rhodophyta</taxon>
        <taxon>Bangiophyceae</taxon>
        <taxon>Porphyridiales</taxon>
        <taxon>Porphyridiaceae</taxon>
        <taxon>Timspurckia</taxon>
    </lineage>
</organism>
<dbReference type="InterPro" id="IPR011943">
    <property type="entry name" value="HAD-SF_hydro_IIID"/>
</dbReference>
<dbReference type="PANTHER" id="PTHR48493:SF1">
    <property type="entry name" value="UBIQUITIN-LIKE DOMAIN-CONTAINING CTD PHOSPHATASE 1"/>
    <property type="match status" value="1"/>
</dbReference>
<evidence type="ECO:0000256" key="7">
    <source>
        <dbReference type="ARBA" id="ARBA00022912"/>
    </source>
</evidence>
<comment type="subcellular location">
    <subcellularLocation>
        <location evidence="2">Nucleus</location>
    </subcellularLocation>
</comment>
<dbReference type="PROSITE" id="PS50969">
    <property type="entry name" value="FCP1"/>
    <property type="match status" value="1"/>
</dbReference>
<dbReference type="Pfam" id="PF00240">
    <property type="entry name" value="ubiquitin"/>
    <property type="match status" value="1"/>
</dbReference>
<gene>
    <name evidence="14" type="ORF">TOLI1172_LOCUS8626</name>
</gene>
<dbReference type="GO" id="GO:0046872">
    <property type="term" value="F:metal ion binding"/>
    <property type="evidence" value="ECO:0007669"/>
    <property type="project" value="UniProtKB-KW"/>
</dbReference>
<evidence type="ECO:0000256" key="4">
    <source>
        <dbReference type="ARBA" id="ARBA00022723"/>
    </source>
</evidence>
<dbReference type="GO" id="GO:0005634">
    <property type="term" value="C:nucleus"/>
    <property type="evidence" value="ECO:0007669"/>
    <property type="project" value="UniProtKB-SubCell"/>
</dbReference>
<feature type="domain" description="FCP1 homology" evidence="13">
    <location>
        <begin position="177"/>
        <end position="341"/>
    </location>
</feature>
<comment type="catalytic activity">
    <reaction evidence="10">
        <text>O-phospho-L-seryl-[protein] + H2O = L-seryl-[protein] + phosphate</text>
        <dbReference type="Rhea" id="RHEA:20629"/>
        <dbReference type="Rhea" id="RHEA-COMP:9863"/>
        <dbReference type="Rhea" id="RHEA-COMP:11604"/>
        <dbReference type="ChEBI" id="CHEBI:15377"/>
        <dbReference type="ChEBI" id="CHEBI:29999"/>
        <dbReference type="ChEBI" id="CHEBI:43474"/>
        <dbReference type="ChEBI" id="CHEBI:83421"/>
        <dbReference type="EC" id="3.1.3.16"/>
    </reaction>
</comment>
<keyword evidence="6" id="KW-0460">Magnesium</keyword>
<dbReference type="SUPFAM" id="SSF54236">
    <property type="entry name" value="Ubiquitin-like"/>
    <property type="match status" value="1"/>
</dbReference>
<dbReference type="InterPro" id="IPR036412">
    <property type="entry name" value="HAD-like_sf"/>
</dbReference>
<dbReference type="Pfam" id="PF03031">
    <property type="entry name" value="NIF"/>
    <property type="match status" value="1"/>
</dbReference>
<evidence type="ECO:0000256" key="10">
    <source>
        <dbReference type="ARBA" id="ARBA00047761"/>
    </source>
</evidence>
<evidence type="ECO:0000259" key="13">
    <source>
        <dbReference type="PROSITE" id="PS50969"/>
    </source>
</evidence>
<evidence type="ECO:0000256" key="2">
    <source>
        <dbReference type="ARBA" id="ARBA00004123"/>
    </source>
</evidence>
<dbReference type="AlphaFoldDB" id="A0A7S0ZJZ8"/>
<evidence type="ECO:0000256" key="6">
    <source>
        <dbReference type="ARBA" id="ARBA00022842"/>
    </source>
</evidence>
<evidence type="ECO:0000259" key="12">
    <source>
        <dbReference type="PROSITE" id="PS50053"/>
    </source>
</evidence>
<reference evidence="14" key="1">
    <citation type="submission" date="2021-01" db="EMBL/GenBank/DDBJ databases">
        <authorList>
            <person name="Corre E."/>
            <person name="Pelletier E."/>
            <person name="Niang G."/>
            <person name="Scheremetjew M."/>
            <person name="Finn R."/>
            <person name="Kale V."/>
            <person name="Holt S."/>
            <person name="Cochrane G."/>
            <person name="Meng A."/>
            <person name="Brown T."/>
            <person name="Cohen L."/>
        </authorList>
    </citation>
    <scope>NUCLEOTIDE SEQUENCE</scope>
    <source>
        <strain evidence="14">CCMP3278</strain>
    </source>
</reference>
<evidence type="ECO:0000256" key="1">
    <source>
        <dbReference type="ARBA" id="ARBA00001946"/>
    </source>
</evidence>
<dbReference type="InterPro" id="IPR029071">
    <property type="entry name" value="Ubiquitin-like_domsf"/>
</dbReference>
<dbReference type="Gene3D" id="3.10.20.90">
    <property type="entry name" value="Phosphatidylinositol 3-kinase Catalytic Subunit, Chain A, domain 1"/>
    <property type="match status" value="1"/>
</dbReference>
<name>A0A7S0ZJZ8_9RHOD</name>
<protein>
    <recommendedName>
        <fullName evidence="3">protein-serine/threonine phosphatase</fullName>
        <ecNumber evidence="3">3.1.3.16</ecNumber>
    </recommendedName>
    <alternativeName>
        <fullName evidence="9">Nuclear proteasome inhibitor UBLCP1</fullName>
    </alternativeName>
</protein>
<evidence type="ECO:0000313" key="14">
    <source>
        <dbReference type="EMBL" id="CAD8824227.1"/>
    </source>
</evidence>
<dbReference type="SMART" id="SM00213">
    <property type="entry name" value="UBQ"/>
    <property type="match status" value="1"/>
</dbReference>
<dbReference type="InterPro" id="IPR000626">
    <property type="entry name" value="Ubiquitin-like_dom"/>
</dbReference>
<keyword evidence="7" id="KW-0904">Protein phosphatase</keyword>
<accession>A0A7S0ZJZ8</accession>
<comment type="cofactor">
    <cofactor evidence="1">
        <name>Mg(2+)</name>
        <dbReference type="ChEBI" id="CHEBI:18420"/>
    </cofactor>
</comment>
<evidence type="ECO:0000256" key="3">
    <source>
        <dbReference type="ARBA" id="ARBA00013081"/>
    </source>
</evidence>
<proteinExistence type="predicted"/>
<evidence type="ECO:0000256" key="11">
    <source>
        <dbReference type="ARBA" id="ARBA00048336"/>
    </source>
</evidence>
<dbReference type="InterPro" id="IPR004274">
    <property type="entry name" value="FCP1_dom"/>
</dbReference>
<dbReference type="SUPFAM" id="SSF56784">
    <property type="entry name" value="HAD-like"/>
    <property type="match status" value="1"/>
</dbReference>
<dbReference type="NCBIfam" id="TIGR02245">
    <property type="entry name" value="HAD_IIID1"/>
    <property type="match status" value="1"/>
</dbReference>
<evidence type="ECO:0000256" key="8">
    <source>
        <dbReference type="ARBA" id="ARBA00023242"/>
    </source>
</evidence>
<evidence type="ECO:0000256" key="9">
    <source>
        <dbReference type="ARBA" id="ARBA00032039"/>
    </source>
</evidence>
<dbReference type="PROSITE" id="PS50053">
    <property type="entry name" value="UBIQUITIN_2"/>
    <property type="match status" value="1"/>
</dbReference>
<comment type="catalytic activity">
    <reaction evidence="11">
        <text>O-phospho-L-threonyl-[protein] + H2O = L-threonyl-[protein] + phosphate</text>
        <dbReference type="Rhea" id="RHEA:47004"/>
        <dbReference type="Rhea" id="RHEA-COMP:11060"/>
        <dbReference type="Rhea" id="RHEA-COMP:11605"/>
        <dbReference type="ChEBI" id="CHEBI:15377"/>
        <dbReference type="ChEBI" id="CHEBI:30013"/>
        <dbReference type="ChEBI" id="CHEBI:43474"/>
        <dbReference type="ChEBI" id="CHEBI:61977"/>
        <dbReference type="EC" id="3.1.3.16"/>
    </reaction>
</comment>
<keyword evidence="8" id="KW-0539">Nucleus</keyword>
<dbReference type="PANTHER" id="PTHR48493">
    <property type="entry name" value="UBIQUITIN-LIKE DOMAIN-CONTAINING CTD PHOSPHATASE 1"/>
    <property type="match status" value="1"/>
</dbReference>
<evidence type="ECO:0000256" key="5">
    <source>
        <dbReference type="ARBA" id="ARBA00022801"/>
    </source>
</evidence>